<keyword evidence="3" id="KW-1185">Reference proteome</keyword>
<organism evidence="2 3">
    <name type="scientific">Pogonophryne albipinna</name>
    <dbReference type="NCBI Taxonomy" id="1090488"/>
    <lineage>
        <taxon>Eukaryota</taxon>
        <taxon>Metazoa</taxon>
        <taxon>Chordata</taxon>
        <taxon>Craniata</taxon>
        <taxon>Vertebrata</taxon>
        <taxon>Euteleostomi</taxon>
        <taxon>Actinopterygii</taxon>
        <taxon>Neopterygii</taxon>
        <taxon>Teleostei</taxon>
        <taxon>Neoteleostei</taxon>
        <taxon>Acanthomorphata</taxon>
        <taxon>Eupercaria</taxon>
        <taxon>Perciformes</taxon>
        <taxon>Notothenioidei</taxon>
        <taxon>Pogonophryne</taxon>
    </lineage>
</organism>
<accession>A0AAD6FGW2</accession>
<proteinExistence type="predicted"/>
<feature type="domain" description="CxC7-like cysteine cluster associated with KDZ transposases" evidence="1">
    <location>
        <begin position="29"/>
        <end position="90"/>
    </location>
</feature>
<evidence type="ECO:0000313" key="3">
    <source>
        <dbReference type="Proteomes" id="UP001219934"/>
    </source>
</evidence>
<evidence type="ECO:0000259" key="1">
    <source>
        <dbReference type="Pfam" id="PF18866"/>
    </source>
</evidence>
<protein>
    <recommendedName>
        <fullName evidence="1">CxC7-like cysteine cluster associated with KDZ transposases domain-containing protein</fullName>
    </recommendedName>
</protein>
<sequence length="100" mass="11680">MAILRHICRPIEERLLNMEHLFATGVVTWKEYSVEYTKTYRIPFQISSCIQCRNLYKDSEGYRGHGRRGQLLGMYSEDDLARFCSIDCFYDAGGTFHENG</sequence>
<dbReference type="EMBL" id="JAPTMU010000012">
    <property type="protein sequence ID" value="KAJ4934810.1"/>
    <property type="molecule type" value="Genomic_DNA"/>
</dbReference>
<evidence type="ECO:0000313" key="2">
    <source>
        <dbReference type="EMBL" id="KAJ4934810.1"/>
    </source>
</evidence>
<gene>
    <name evidence="2" type="ORF">JOQ06_007592</name>
</gene>
<comment type="caution">
    <text evidence="2">The sequence shown here is derived from an EMBL/GenBank/DDBJ whole genome shotgun (WGS) entry which is preliminary data.</text>
</comment>
<reference evidence="2" key="1">
    <citation type="submission" date="2022-11" db="EMBL/GenBank/DDBJ databases">
        <title>Chromosome-level genome of Pogonophryne albipinna.</title>
        <authorList>
            <person name="Jo E."/>
        </authorList>
    </citation>
    <scope>NUCLEOTIDE SEQUENCE</scope>
    <source>
        <strain evidence="2">SGF0006</strain>
        <tissue evidence="2">Muscle</tissue>
    </source>
</reference>
<dbReference type="AlphaFoldDB" id="A0AAD6FGW2"/>
<dbReference type="Proteomes" id="UP001219934">
    <property type="component" value="Unassembled WGS sequence"/>
</dbReference>
<dbReference type="Pfam" id="PF18866">
    <property type="entry name" value="CxC7"/>
    <property type="match status" value="1"/>
</dbReference>
<name>A0AAD6FGW2_9TELE</name>
<dbReference type="InterPro" id="IPR041300">
    <property type="entry name" value="CxC7"/>
</dbReference>